<comment type="function">
    <text evidence="1">DNA polymerase III is a complex, multichain enzyme responsible for most of the replicative synthesis in bacteria. The epsilon subunit contain the editing function and is a proofreading 3'-5' exonuclease.</text>
</comment>
<dbReference type="InterPro" id="IPR036397">
    <property type="entry name" value="RNaseH_sf"/>
</dbReference>
<dbReference type="Gene3D" id="3.30.420.10">
    <property type="entry name" value="Ribonuclease H-like superfamily/Ribonuclease H"/>
    <property type="match status" value="1"/>
</dbReference>
<evidence type="ECO:0000259" key="3">
    <source>
        <dbReference type="SMART" id="SM00479"/>
    </source>
</evidence>
<evidence type="ECO:0000313" key="5">
    <source>
        <dbReference type="Proteomes" id="UP000197587"/>
    </source>
</evidence>
<evidence type="ECO:0000313" key="4">
    <source>
        <dbReference type="EMBL" id="OWK99153.1"/>
    </source>
</evidence>
<proteinExistence type="predicted"/>
<accession>A0A246BBU6</accession>
<dbReference type="RefSeq" id="WP_031504459.1">
    <property type="nucleotide sequence ID" value="NZ_JASZ02000002.1"/>
</dbReference>
<feature type="domain" description="Exonuclease" evidence="3">
    <location>
        <begin position="1"/>
        <end position="166"/>
    </location>
</feature>
<organism evidence="4 5">
    <name type="scientific">Kaistella haifensis DSM 19056</name>
    <dbReference type="NCBI Taxonomy" id="1450526"/>
    <lineage>
        <taxon>Bacteria</taxon>
        <taxon>Pseudomonadati</taxon>
        <taxon>Bacteroidota</taxon>
        <taxon>Flavobacteriia</taxon>
        <taxon>Flavobacteriales</taxon>
        <taxon>Weeksellaceae</taxon>
        <taxon>Chryseobacterium group</taxon>
        <taxon>Kaistella</taxon>
    </lineage>
</organism>
<dbReference type="GO" id="GO:0003677">
    <property type="term" value="F:DNA binding"/>
    <property type="evidence" value="ECO:0007669"/>
    <property type="project" value="InterPro"/>
</dbReference>
<dbReference type="SUPFAM" id="SSF53098">
    <property type="entry name" value="Ribonuclease H-like"/>
    <property type="match status" value="1"/>
</dbReference>
<dbReference type="AlphaFoldDB" id="A0A246BBU6"/>
<keyword evidence="5" id="KW-1185">Reference proteome</keyword>
<keyword evidence="4" id="KW-0378">Hydrolase</keyword>
<dbReference type="PANTHER" id="PTHR30231:SF41">
    <property type="entry name" value="DNA POLYMERASE III SUBUNIT EPSILON"/>
    <property type="match status" value="1"/>
</dbReference>
<dbReference type="FunFam" id="3.30.420.10:FF:000045">
    <property type="entry name" value="3'-5' exonuclease DinG"/>
    <property type="match status" value="1"/>
</dbReference>
<keyword evidence="4" id="KW-0269">Exonuclease</keyword>
<reference evidence="4 5" key="1">
    <citation type="submission" date="2017-05" db="EMBL/GenBank/DDBJ databases">
        <title>Genome of Chryseobacterium haifense.</title>
        <authorList>
            <person name="Newman J.D."/>
        </authorList>
    </citation>
    <scope>NUCLEOTIDE SEQUENCE [LARGE SCALE GENOMIC DNA]</scope>
    <source>
        <strain evidence="4 5">DSM 19056</strain>
    </source>
</reference>
<evidence type="ECO:0000256" key="1">
    <source>
        <dbReference type="ARBA" id="ARBA00025483"/>
    </source>
</evidence>
<dbReference type="InterPro" id="IPR013520">
    <property type="entry name" value="Ribonucl_H"/>
</dbReference>
<comment type="caution">
    <text evidence="4">The sequence shown here is derived from an EMBL/GenBank/DDBJ whole genome shotgun (WGS) entry which is preliminary data.</text>
</comment>
<dbReference type="Proteomes" id="UP000197587">
    <property type="component" value="Unassembled WGS sequence"/>
</dbReference>
<dbReference type="EMBL" id="JASZ02000002">
    <property type="protein sequence ID" value="OWK99153.1"/>
    <property type="molecule type" value="Genomic_DNA"/>
</dbReference>
<sequence>MYSVIDIESNGAGFRKESIIEIAIYKYDGHEIVDQFISLVNPEGEITPFVQKLTKISPKMVKTAPKFHEIAKRVVEITENTTLVGHNIDFDYRMLRQEFKRLGYTFKINTLDTIPLAKKLIPEAQSYSLGKLVKSLGIPLVDQHRASGDAKATLDLFKLLMIKDKDSEIIQQHHEELNAKTYLNKVRNLTQDLPSERGIIYFQNAEGKIIHSDFSDDLSKFAKILFNTKSKKLVKIQEEVEQIYYELTGNDILAKLMMKTKGLHKRETLPFGLFHKNNKYFVEKVSLRKEAKPLLKFKSFTQGLKAVSFLKKQEQYANPSVLEQKISLKNRNEMWISAGRTLGEKVFLIFEKGQLKSYGFYDLHTQISTLKKIDALKIPVESTSSDLKNDLQLAILREDIEIISLPTK</sequence>
<gene>
    <name evidence="4" type="ORF">AP75_01320</name>
</gene>
<dbReference type="InterPro" id="IPR012337">
    <property type="entry name" value="RNaseH-like_sf"/>
</dbReference>
<dbReference type="NCBIfam" id="TIGR00573">
    <property type="entry name" value="dnaq"/>
    <property type="match status" value="1"/>
</dbReference>
<dbReference type="InterPro" id="IPR006054">
    <property type="entry name" value="DnaQ"/>
</dbReference>
<dbReference type="SMART" id="SM00479">
    <property type="entry name" value="EXOIII"/>
    <property type="match status" value="1"/>
</dbReference>
<dbReference type="GO" id="GO:0003887">
    <property type="term" value="F:DNA-directed DNA polymerase activity"/>
    <property type="evidence" value="ECO:0007669"/>
    <property type="project" value="InterPro"/>
</dbReference>
<name>A0A246BBU6_9FLAO</name>
<dbReference type="GO" id="GO:0008408">
    <property type="term" value="F:3'-5' exonuclease activity"/>
    <property type="evidence" value="ECO:0007669"/>
    <property type="project" value="TreeGrafter"/>
</dbReference>
<dbReference type="GO" id="GO:0045004">
    <property type="term" value="P:DNA replication proofreading"/>
    <property type="evidence" value="ECO:0007669"/>
    <property type="project" value="TreeGrafter"/>
</dbReference>
<dbReference type="GO" id="GO:0005829">
    <property type="term" value="C:cytosol"/>
    <property type="evidence" value="ECO:0007669"/>
    <property type="project" value="TreeGrafter"/>
</dbReference>
<dbReference type="PANTHER" id="PTHR30231">
    <property type="entry name" value="DNA POLYMERASE III SUBUNIT EPSILON"/>
    <property type="match status" value="1"/>
</dbReference>
<protein>
    <submittedName>
        <fullName evidence="4">3'-5' exonuclease</fullName>
    </submittedName>
</protein>
<dbReference type="CDD" id="cd06127">
    <property type="entry name" value="DEDDh"/>
    <property type="match status" value="1"/>
</dbReference>
<keyword evidence="4" id="KW-0540">Nuclease</keyword>
<comment type="subunit">
    <text evidence="2">DNA polymerase III contains a core (composed of alpha, epsilon and theta chains) that associates with a tau subunit. This core dimerizes to form the POLIII' complex. PolIII' associates with the gamma complex (composed of gamma, delta, delta', psi and chi chains) and with the beta chain to form the complete DNA polymerase III complex.</text>
</comment>
<dbReference type="Pfam" id="PF00929">
    <property type="entry name" value="RNase_T"/>
    <property type="match status" value="1"/>
</dbReference>
<evidence type="ECO:0000256" key="2">
    <source>
        <dbReference type="ARBA" id="ARBA00026073"/>
    </source>
</evidence>